<dbReference type="Proteomes" id="UP000018857">
    <property type="component" value="Unassembled WGS sequence"/>
</dbReference>
<dbReference type="EMBL" id="AYOZ01000001">
    <property type="protein sequence ID" value="ETI62567.1"/>
    <property type="molecule type" value="Genomic_DNA"/>
</dbReference>
<keyword evidence="3" id="KW-1185">Reference proteome</keyword>
<sequence length="162" mass="18184">MTSSKNGLKAITIIEAFKGLLSLLVGFGLHALAGQNLEQVAENLVRHTHLNPASHFPHIFIHAASSVSSTNISLIIIGAFAYSVIRFIEAYGLWKGFIWTEWFALLTGAIYLPFEIYEMLYHPHIVSVGVFFLNLVVVGYMANLLQNKRKTRNESHMKIENI</sequence>
<keyword evidence="1" id="KW-0812">Transmembrane</keyword>
<feature type="transmembrane region" description="Helical" evidence="1">
    <location>
        <begin position="120"/>
        <end position="142"/>
    </location>
</feature>
<dbReference type="OrthoDB" id="121772at2"/>
<evidence type="ECO:0000256" key="1">
    <source>
        <dbReference type="SAM" id="Phobius"/>
    </source>
</evidence>
<evidence type="ECO:0000313" key="3">
    <source>
        <dbReference type="Proteomes" id="UP000018857"/>
    </source>
</evidence>
<reference evidence="2 3" key="1">
    <citation type="journal article" date="2014" name="Genome Announc.">
        <title>Draft Genome Sequence of Marinomonas sp. Strain D104, a Polycyclic Aromatic Hydrocarbon-Degrading Bacterium from the Deep-Sea Sediment of the Arctic Ocean.</title>
        <authorList>
            <person name="Dong C."/>
            <person name="Bai X."/>
            <person name="Lai Q."/>
            <person name="Xie Y."/>
            <person name="Chen X."/>
            <person name="Shao Z."/>
        </authorList>
    </citation>
    <scope>NUCLEOTIDE SEQUENCE [LARGE SCALE GENOMIC DNA]</scope>
    <source>
        <strain evidence="2 3">D104</strain>
    </source>
</reference>
<keyword evidence="1" id="KW-0472">Membrane</keyword>
<name>W1S021_9GAMM</name>
<dbReference type="PATRIC" id="fig|1208321.3.peg.442"/>
<feature type="transmembrane region" description="Helical" evidence="1">
    <location>
        <begin position="12"/>
        <end position="33"/>
    </location>
</feature>
<keyword evidence="1" id="KW-1133">Transmembrane helix</keyword>
<accession>W1S021</accession>
<dbReference type="eggNOG" id="COG3305">
    <property type="taxonomic scope" value="Bacteria"/>
</dbReference>
<organism evidence="2 3">
    <name type="scientific">Marinomonas profundimaris</name>
    <dbReference type="NCBI Taxonomy" id="1208321"/>
    <lineage>
        <taxon>Bacteria</taxon>
        <taxon>Pseudomonadati</taxon>
        <taxon>Pseudomonadota</taxon>
        <taxon>Gammaproteobacteria</taxon>
        <taxon>Oceanospirillales</taxon>
        <taxon>Oceanospirillaceae</taxon>
        <taxon>Marinomonas</taxon>
    </lineage>
</organism>
<protein>
    <submittedName>
        <fullName evidence="2">Membrane protein</fullName>
    </submittedName>
</protein>
<dbReference type="InterPro" id="IPR021125">
    <property type="entry name" value="DUF2127"/>
</dbReference>
<dbReference type="STRING" id="1208321.D104_02160"/>
<proteinExistence type="predicted"/>
<dbReference type="AlphaFoldDB" id="W1S021"/>
<dbReference type="RefSeq" id="WP_024022655.1">
    <property type="nucleotide sequence ID" value="NZ_AYOZ01000001.1"/>
</dbReference>
<dbReference type="Pfam" id="PF09900">
    <property type="entry name" value="DUF2127"/>
    <property type="match status" value="1"/>
</dbReference>
<gene>
    <name evidence="2" type="ORF">D104_02160</name>
</gene>
<feature type="transmembrane region" description="Helical" evidence="1">
    <location>
        <begin position="59"/>
        <end position="85"/>
    </location>
</feature>
<evidence type="ECO:0000313" key="2">
    <source>
        <dbReference type="EMBL" id="ETI62567.1"/>
    </source>
</evidence>
<feature type="transmembrane region" description="Helical" evidence="1">
    <location>
        <begin position="97"/>
        <end position="114"/>
    </location>
</feature>
<comment type="caution">
    <text evidence="2">The sequence shown here is derived from an EMBL/GenBank/DDBJ whole genome shotgun (WGS) entry which is preliminary data.</text>
</comment>